<dbReference type="NCBIfam" id="NF037959">
    <property type="entry name" value="MFS_SpdSyn"/>
    <property type="match status" value="1"/>
</dbReference>
<protein>
    <recommendedName>
        <fullName evidence="3">Glycosyl transferase</fullName>
    </recommendedName>
</protein>
<proteinExistence type="predicted"/>
<name>A0A3B0XEF3_9ZZZZ</name>
<dbReference type="InterPro" id="IPR036259">
    <property type="entry name" value="MFS_trans_sf"/>
</dbReference>
<evidence type="ECO:0000313" key="2">
    <source>
        <dbReference type="EMBL" id="VAW61487.1"/>
    </source>
</evidence>
<feature type="transmembrane region" description="Helical" evidence="1">
    <location>
        <begin position="38"/>
        <end position="62"/>
    </location>
</feature>
<organism evidence="2">
    <name type="scientific">hydrothermal vent metagenome</name>
    <dbReference type="NCBI Taxonomy" id="652676"/>
    <lineage>
        <taxon>unclassified sequences</taxon>
        <taxon>metagenomes</taxon>
        <taxon>ecological metagenomes</taxon>
    </lineage>
</organism>
<dbReference type="SUPFAM" id="SSF103473">
    <property type="entry name" value="MFS general substrate transporter"/>
    <property type="match status" value="1"/>
</dbReference>
<feature type="transmembrane region" description="Helical" evidence="1">
    <location>
        <begin position="145"/>
        <end position="166"/>
    </location>
</feature>
<feature type="transmembrane region" description="Helical" evidence="1">
    <location>
        <begin position="7"/>
        <end position="26"/>
    </location>
</feature>
<feature type="transmembrane region" description="Helical" evidence="1">
    <location>
        <begin position="108"/>
        <end position="133"/>
    </location>
</feature>
<feature type="transmembrane region" description="Helical" evidence="1">
    <location>
        <begin position="74"/>
        <end position="96"/>
    </location>
</feature>
<gene>
    <name evidence="2" type="ORF">MNBD_GAMMA11-2522</name>
</gene>
<sequence length="208" mass="22662">MPHYLKYVLIVCFLEGASVMGVELIGAKLIAPWFGTSLYVWTSVLGISMLGLAAGYFIGGHLSRRNNIAGRLKILLILATFFIAIMPVSSGIIMQMTQMIDVRWGSMISSIVFIFPPLLFMGMVSPVVIRYCALEKENTGRTAGLVFASSTLGGVLSVLLSGFYFLPVWGLYYSSWMFAGLMLGATVVAHQINKYKISLDLKTDAAPG</sequence>
<accession>A0A3B0XEF3</accession>
<evidence type="ECO:0000256" key="1">
    <source>
        <dbReference type="SAM" id="Phobius"/>
    </source>
</evidence>
<keyword evidence="1" id="KW-0812">Transmembrane</keyword>
<evidence type="ECO:0008006" key="3">
    <source>
        <dbReference type="Google" id="ProtNLM"/>
    </source>
</evidence>
<keyword evidence="1" id="KW-0472">Membrane</keyword>
<dbReference type="Gene3D" id="1.20.1250.20">
    <property type="entry name" value="MFS general substrate transporter like domains"/>
    <property type="match status" value="1"/>
</dbReference>
<dbReference type="EMBL" id="UOFG01000148">
    <property type="protein sequence ID" value="VAW61487.1"/>
    <property type="molecule type" value="Genomic_DNA"/>
</dbReference>
<keyword evidence="1" id="KW-1133">Transmembrane helix</keyword>
<dbReference type="AlphaFoldDB" id="A0A3B0XEF3"/>
<reference evidence="2" key="1">
    <citation type="submission" date="2018-06" db="EMBL/GenBank/DDBJ databases">
        <authorList>
            <person name="Zhirakovskaya E."/>
        </authorList>
    </citation>
    <scope>NUCLEOTIDE SEQUENCE</scope>
</reference>
<feature type="transmembrane region" description="Helical" evidence="1">
    <location>
        <begin position="172"/>
        <end position="192"/>
    </location>
</feature>